<evidence type="ECO:0000313" key="3">
    <source>
        <dbReference type="Proteomes" id="UP000033054"/>
    </source>
</evidence>
<dbReference type="KEGG" id="srd:SD10_13285"/>
<reference evidence="2 3" key="1">
    <citation type="journal article" date="2014" name="Curr. Microbiol.">
        <title>Spirosoma radiotolerans sp. nov., a gamma-radiation-resistant bacterium isolated from gamma ray-irradiated soil.</title>
        <authorList>
            <person name="Lee J.J."/>
            <person name="Srinivasan S."/>
            <person name="Lim S."/>
            <person name="Joe M."/>
            <person name="Im S."/>
            <person name="Bae S.I."/>
            <person name="Park K.R."/>
            <person name="Han J.H."/>
            <person name="Park S.H."/>
            <person name="Joo B.M."/>
            <person name="Park S.J."/>
            <person name="Kim M.K."/>
        </authorList>
    </citation>
    <scope>NUCLEOTIDE SEQUENCE [LARGE SCALE GENOMIC DNA]</scope>
    <source>
        <strain evidence="2 3">DG5A</strain>
    </source>
</reference>
<dbReference type="Gene3D" id="2.60.120.560">
    <property type="entry name" value="Exo-inulinase, domain 1"/>
    <property type="match status" value="1"/>
</dbReference>
<dbReference type="AlphaFoldDB" id="A0A0E3ZUT0"/>
<dbReference type="HOGENOM" id="CLU_045102_1_0_10"/>
<sequence length="366" mass="40846">MNARLIALLLFVSSYTFGQTVVPFDSSAWVFAGKVTQETFQGKAGISLTNGSIYLKDSTFKNGSIEFDMTLSKERYFPGFCFRIQDKANVETVYLRPHQVGNPDAIQYMPVFNGQEAWQLYYGDGYSTAVTYPLNTWIHVKLLVRDAQAEVYIGNTAAPTLVIHHLKRPTKAGQISLNNDAPALTRFANFQYTKSDTPPMAGTFKPEPTPQPGTILTWQVSSPFDEKLLQTDYSLPQLLVNRLTWQTLTAENSGKLNLSRISKLSEGNNSVFAKVTIVSDKPQIKKLQLGFSDRAKVYVNGGLVYTGHDEFGSRDYRFLGTMGYFDAVYLALKKGPNDLWIAISETFGGWGLQAMMTDQTGLTINR</sequence>
<dbReference type="OrthoDB" id="2634655at2"/>
<dbReference type="PATRIC" id="fig|1379870.5.peg.2888"/>
<feature type="chain" id="PRO_5002417296" description="3-keto-disaccharide hydrolase domain-containing protein" evidence="1">
    <location>
        <begin position="19"/>
        <end position="366"/>
    </location>
</feature>
<keyword evidence="3" id="KW-1185">Reference proteome</keyword>
<evidence type="ECO:0008006" key="4">
    <source>
        <dbReference type="Google" id="ProtNLM"/>
    </source>
</evidence>
<proteinExistence type="predicted"/>
<keyword evidence="1" id="KW-0732">Signal</keyword>
<gene>
    <name evidence="2" type="ORF">SD10_13285</name>
</gene>
<dbReference type="EMBL" id="CP010429">
    <property type="protein sequence ID" value="AKD55730.1"/>
    <property type="molecule type" value="Genomic_DNA"/>
</dbReference>
<dbReference type="Proteomes" id="UP000033054">
    <property type="component" value="Chromosome"/>
</dbReference>
<protein>
    <recommendedName>
        <fullName evidence="4">3-keto-disaccharide hydrolase domain-containing protein</fullName>
    </recommendedName>
</protein>
<evidence type="ECO:0000256" key="1">
    <source>
        <dbReference type="SAM" id="SignalP"/>
    </source>
</evidence>
<name>A0A0E3ZUT0_9BACT</name>
<organism evidence="2 3">
    <name type="scientific">Spirosoma radiotolerans</name>
    <dbReference type="NCBI Taxonomy" id="1379870"/>
    <lineage>
        <taxon>Bacteria</taxon>
        <taxon>Pseudomonadati</taxon>
        <taxon>Bacteroidota</taxon>
        <taxon>Cytophagia</taxon>
        <taxon>Cytophagales</taxon>
        <taxon>Cytophagaceae</taxon>
        <taxon>Spirosoma</taxon>
    </lineage>
</organism>
<dbReference type="STRING" id="1379870.SD10_13285"/>
<evidence type="ECO:0000313" key="2">
    <source>
        <dbReference type="EMBL" id="AKD55730.1"/>
    </source>
</evidence>
<accession>A0A0E3ZUT0</accession>
<feature type="signal peptide" evidence="1">
    <location>
        <begin position="1"/>
        <end position="18"/>
    </location>
</feature>
<dbReference type="RefSeq" id="WP_046574228.1">
    <property type="nucleotide sequence ID" value="NZ_CP010429.1"/>
</dbReference>